<reference evidence="7" key="2">
    <citation type="journal article" date="2023" name="Pathogens">
        <title>Pathological Features and Genomic Characterization of an Actinobacillus equuli subsp. equuli Bearing Unique Virulence-Associated Genes from an Adult Horse with Pleuropneumonia.</title>
        <authorList>
            <person name="Kamali M."/>
            <person name="Carossino M."/>
            <person name="Del Piero F."/>
            <person name="Peak L."/>
            <person name="Mitchell M.S."/>
            <person name="Willette J."/>
            <person name="Baker R."/>
            <person name="Li F."/>
            <person name="Kenez A."/>
            <person name="Balasuriya U.B.R."/>
            <person name="Go Y.Y."/>
        </authorList>
    </citation>
    <scope>NUCLEOTIDE SEQUENCE</scope>
    <source>
        <strain evidence="7">4524</strain>
    </source>
</reference>
<keyword evidence="5 6" id="KW-0732">Signal</keyword>
<dbReference type="GeneID" id="92744820"/>
<name>A0A0A7MEA1_ACTEU</name>
<evidence type="ECO:0000256" key="5">
    <source>
        <dbReference type="ARBA" id="ARBA00022729"/>
    </source>
</evidence>
<comment type="similarity">
    <text evidence="2">Belongs to the bacterial solute-binding protein 8 family.</text>
</comment>
<keyword evidence="4" id="KW-0408">Iron</keyword>
<sequence length="302" mass="32417">MLKKAFFTLTLAATLTTSAFAKDVTIPTARGEVTFTQTPHKIAVFDAATIDVLQHLGVEVAGSPDVAKTLPYLKPAVAQATNIGTVFEPNLETLNGLKPDLIIVATRSAKKLDDVKTIANAIDLTPNPKLNTIEAGLANLDSLGKLFAKQDKANEYKTEIETLLKETQAAVKGKGNGLIIIVNGGKMSAFGEKGRLGWVHSALGIPLAKADVHKKGTSHGEPISHEFLQKINPDWLFVLDRTAAVGEEGKTAQEILDNELVHQTKAWKNGQIVYLSSAAYLAAGGIEQMRTDLINIKKAFSK</sequence>
<dbReference type="CDD" id="cd01140">
    <property type="entry name" value="FatB"/>
    <property type="match status" value="1"/>
</dbReference>
<evidence type="ECO:0000256" key="1">
    <source>
        <dbReference type="ARBA" id="ARBA00004196"/>
    </source>
</evidence>
<evidence type="ECO:0000256" key="6">
    <source>
        <dbReference type="SAM" id="SignalP"/>
    </source>
</evidence>
<comment type="subcellular location">
    <subcellularLocation>
        <location evidence="1">Cell envelope</location>
    </subcellularLocation>
</comment>
<dbReference type="InterPro" id="IPR002491">
    <property type="entry name" value="ABC_transptr_periplasmic_BD"/>
</dbReference>
<reference evidence="7" key="1">
    <citation type="submission" date="2022-11" db="EMBL/GenBank/DDBJ databases">
        <authorList>
            <person name="Kamali M."/>
            <person name="Peak L."/>
            <person name="Go Y.Y."/>
            <person name="Balasuriya U.B.R."/>
            <person name="Carossino M."/>
        </authorList>
    </citation>
    <scope>NUCLEOTIDE SEQUENCE</scope>
    <source>
        <strain evidence="7">4524</strain>
    </source>
</reference>
<evidence type="ECO:0000256" key="2">
    <source>
        <dbReference type="ARBA" id="ARBA00008814"/>
    </source>
</evidence>
<protein>
    <submittedName>
        <fullName evidence="7">Siderophore ABC transporter substrate-binding protein</fullName>
    </submittedName>
</protein>
<dbReference type="EMBL" id="JAPHVQ010000004">
    <property type="protein sequence ID" value="MDE8034718.1"/>
    <property type="molecule type" value="Genomic_DNA"/>
</dbReference>
<dbReference type="PANTHER" id="PTHR30532:SF28">
    <property type="entry name" value="PETROBACTIN-BINDING PROTEIN YCLQ"/>
    <property type="match status" value="1"/>
</dbReference>
<dbReference type="Pfam" id="PF01497">
    <property type="entry name" value="Peripla_BP_2"/>
    <property type="match status" value="1"/>
</dbReference>
<dbReference type="InterPro" id="IPR033870">
    <property type="entry name" value="FatB"/>
</dbReference>
<dbReference type="PANTHER" id="PTHR30532">
    <property type="entry name" value="IRON III DICITRATE-BINDING PERIPLASMIC PROTEIN"/>
    <property type="match status" value="1"/>
</dbReference>
<keyword evidence="8" id="KW-1185">Reference proteome</keyword>
<evidence type="ECO:0000256" key="3">
    <source>
        <dbReference type="ARBA" id="ARBA00022448"/>
    </source>
</evidence>
<feature type="signal peptide" evidence="6">
    <location>
        <begin position="1"/>
        <end position="21"/>
    </location>
</feature>
<keyword evidence="4" id="KW-0406">Ion transport</keyword>
<dbReference type="PROSITE" id="PS50983">
    <property type="entry name" value="FE_B12_PBP"/>
    <property type="match status" value="1"/>
</dbReference>
<keyword evidence="3" id="KW-0813">Transport</keyword>
<keyword evidence="4" id="KW-0410">Iron transport</keyword>
<dbReference type="Proteomes" id="UP001142444">
    <property type="component" value="Unassembled WGS sequence"/>
</dbReference>
<evidence type="ECO:0000313" key="7">
    <source>
        <dbReference type="EMBL" id="MDE8034718.1"/>
    </source>
</evidence>
<dbReference type="InterPro" id="IPR051313">
    <property type="entry name" value="Bact_iron-sidero_bind"/>
</dbReference>
<dbReference type="AlphaFoldDB" id="A0A0A7MEA1"/>
<dbReference type="GO" id="GO:0030288">
    <property type="term" value="C:outer membrane-bounded periplasmic space"/>
    <property type="evidence" value="ECO:0007669"/>
    <property type="project" value="TreeGrafter"/>
</dbReference>
<comment type="caution">
    <text evidence="7">The sequence shown here is derived from an EMBL/GenBank/DDBJ whole genome shotgun (WGS) entry which is preliminary data.</text>
</comment>
<gene>
    <name evidence="7" type="ORF">OQ257_06015</name>
</gene>
<dbReference type="RefSeq" id="WP_039196750.1">
    <property type="nucleotide sequence ID" value="NZ_CBCRTM010000002.1"/>
</dbReference>
<evidence type="ECO:0000256" key="4">
    <source>
        <dbReference type="ARBA" id="ARBA00022496"/>
    </source>
</evidence>
<evidence type="ECO:0000313" key="8">
    <source>
        <dbReference type="Proteomes" id="UP001142444"/>
    </source>
</evidence>
<organism evidence="7 8">
    <name type="scientific">Actinobacillus equuli subsp. equuli</name>
    <dbReference type="NCBI Taxonomy" id="202947"/>
    <lineage>
        <taxon>Bacteria</taxon>
        <taxon>Pseudomonadati</taxon>
        <taxon>Pseudomonadota</taxon>
        <taxon>Gammaproteobacteria</taxon>
        <taxon>Pasteurellales</taxon>
        <taxon>Pasteurellaceae</taxon>
        <taxon>Actinobacillus</taxon>
    </lineage>
</organism>
<dbReference type="SUPFAM" id="SSF53807">
    <property type="entry name" value="Helical backbone' metal receptor"/>
    <property type="match status" value="1"/>
</dbReference>
<dbReference type="Gene3D" id="3.40.50.1980">
    <property type="entry name" value="Nitrogenase molybdenum iron protein domain"/>
    <property type="match status" value="2"/>
</dbReference>
<accession>A0A0A7MEA1</accession>
<feature type="chain" id="PRO_5041038090" evidence="6">
    <location>
        <begin position="22"/>
        <end position="302"/>
    </location>
</feature>
<dbReference type="GO" id="GO:1901678">
    <property type="term" value="P:iron coordination entity transport"/>
    <property type="evidence" value="ECO:0007669"/>
    <property type="project" value="UniProtKB-ARBA"/>
</dbReference>
<proteinExistence type="inferred from homology"/>
<dbReference type="KEGG" id="aeu:ACEE_03480"/>